<comment type="caution">
    <text evidence="1">The sequence shown here is derived from an EMBL/GenBank/DDBJ whole genome shotgun (WGS) entry which is preliminary data.</text>
</comment>
<evidence type="ECO:0000313" key="2">
    <source>
        <dbReference type="Proteomes" id="UP001500454"/>
    </source>
</evidence>
<keyword evidence="2" id="KW-1185">Reference proteome</keyword>
<dbReference type="EMBL" id="BAABHA010000015">
    <property type="protein sequence ID" value="GAA4390745.1"/>
    <property type="molecule type" value="Genomic_DNA"/>
</dbReference>
<gene>
    <name evidence="1" type="ORF">GCM10023186_39290</name>
</gene>
<protein>
    <submittedName>
        <fullName evidence="1">Uncharacterized protein</fullName>
    </submittedName>
</protein>
<accession>A0ABP8JHA0</accession>
<reference evidence="2" key="1">
    <citation type="journal article" date="2019" name="Int. J. Syst. Evol. Microbiol.">
        <title>The Global Catalogue of Microorganisms (GCM) 10K type strain sequencing project: providing services to taxonomists for standard genome sequencing and annotation.</title>
        <authorList>
            <consortium name="The Broad Institute Genomics Platform"/>
            <consortium name="The Broad Institute Genome Sequencing Center for Infectious Disease"/>
            <person name="Wu L."/>
            <person name="Ma J."/>
        </authorList>
    </citation>
    <scope>NUCLEOTIDE SEQUENCE [LARGE SCALE GENOMIC DNA]</scope>
    <source>
        <strain evidence="2">JCM 17924</strain>
    </source>
</reference>
<dbReference type="Proteomes" id="UP001500454">
    <property type="component" value="Unassembled WGS sequence"/>
</dbReference>
<sequence length="96" mass="10303">MHDAVLQLARQAHALTEAAALSAPDAVQRKQFILADLSLHLVQAALRQPQPDSDELRRYLFSILTLSDGFVADLDLKVMADALLPASPAASQPATT</sequence>
<name>A0ABP8JHA0_9BACT</name>
<organism evidence="1 2">
    <name type="scientific">Hymenobacter koreensis</name>
    <dbReference type="NCBI Taxonomy" id="1084523"/>
    <lineage>
        <taxon>Bacteria</taxon>
        <taxon>Pseudomonadati</taxon>
        <taxon>Bacteroidota</taxon>
        <taxon>Cytophagia</taxon>
        <taxon>Cytophagales</taxon>
        <taxon>Hymenobacteraceae</taxon>
        <taxon>Hymenobacter</taxon>
    </lineage>
</organism>
<proteinExistence type="predicted"/>
<dbReference type="RefSeq" id="WP_345226999.1">
    <property type="nucleotide sequence ID" value="NZ_BAABHA010000015.1"/>
</dbReference>
<evidence type="ECO:0000313" key="1">
    <source>
        <dbReference type="EMBL" id="GAA4390745.1"/>
    </source>
</evidence>